<dbReference type="Proteomes" id="UP000887574">
    <property type="component" value="Unplaced"/>
</dbReference>
<keyword evidence="2" id="KW-1185">Reference proteome</keyword>
<accession>A0A915E2T2</accession>
<feature type="chain" id="PRO_5036954865" evidence="1">
    <location>
        <begin position="27"/>
        <end position="67"/>
    </location>
</feature>
<dbReference type="AlphaFoldDB" id="A0A915E2T2"/>
<evidence type="ECO:0000313" key="2">
    <source>
        <dbReference type="Proteomes" id="UP000887574"/>
    </source>
</evidence>
<sequence>MFRFGASCSKLLFLLQLSVFSEIVFGGDDDAVPSIFSDALENVNHLLNGWSLDYTVDSGRESNVKAP</sequence>
<dbReference type="WBParaSite" id="jg25593">
    <property type="protein sequence ID" value="jg25593"/>
    <property type="gene ID" value="jg25593"/>
</dbReference>
<organism evidence="2 3">
    <name type="scientific">Ditylenchus dipsaci</name>
    <dbReference type="NCBI Taxonomy" id="166011"/>
    <lineage>
        <taxon>Eukaryota</taxon>
        <taxon>Metazoa</taxon>
        <taxon>Ecdysozoa</taxon>
        <taxon>Nematoda</taxon>
        <taxon>Chromadorea</taxon>
        <taxon>Rhabditida</taxon>
        <taxon>Tylenchina</taxon>
        <taxon>Tylenchomorpha</taxon>
        <taxon>Sphaerularioidea</taxon>
        <taxon>Anguinidae</taxon>
        <taxon>Anguininae</taxon>
        <taxon>Ditylenchus</taxon>
    </lineage>
</organism>
<keyword evidence="1" id="KW-0732">Signal</keyword>
<reference evidence="3" key="1">
    <citation type="submission" date="2022-11" db="UniProtKB">
        <authorList>
            <consortium name="WormBaseParasite"/>
        </authorList>
    </citation>
    <scope>IDENTIFICATION</scope>
</reference>
<proteinExistence type="predicted"/>
<protein>
    <submittedName>
        <fullName evidence="3">Uncharacterized protein</fullName>
    </submittedName>
</protein>
<evidence type="ECO:0000256" key="1">
    <source>
        <dbReference type="SAM" id="SignalP"/>
    </source>
</evidence>
<feature type="signal peptide" evidence="1">
    <location>
        <begin position="1"/>
        <end position="26"/>
    </location>
</feature>
<evidence type="ECO:0000313" key="3">
    <source>
        <dbReference type="WBParaSite" id="jg25593"/>
    </source>
</evidence>
<name>A0A915E2T2_9BILA</name>